<evidence type="ECO:0008006" key="4">
    <source>
        <dbReference type="Google" id="ProtNLM"/>
    </source>
</evidence>
<reference evidence="2 3" key="1">
    <citation type="journal article" date="2007" name="Nature">
        <title>Evolution of genes and genomes on the Drosophila phylogeny.</title>
        <authorList>
            <consortium name="Drosophila 12 Genomes Consortium"/>
            <person name="Clark A.G."/>
            <person name="Eisen M.B."/>
            <person name="Smith D.R."/>
            <person name="Bergman C.M."/>
            <person name="Oliver B."/>
            <person name="Markow T.A."/>
            <person name="Kaufman T.C."/>
            <person name="Kellis M."/>
            <person name="Gelbart W."/>
            <person name="Iyer V.N."/>
            <person name="Pollard D.A."/>
            <person name="Sackton T.B."/>
            <person name="Larracuente A.M."/>
            <person name="Singh N.D."/>
            <person name="Abad J.P."/>
            <person name="Abt D.N."/>
            <person name="Adryan B."/>
            <person name="Aguade M."/>
            <person name="Akashi H."/>
            <person name="Anderson W.W."/>
            <person name="Aquadro C.F."/>
            <person name="Ardell D.H."/>
            <person name="Arguello R."/>
            <person name="Artieri C.G."/>
            <person name="Barbash D.A."/>
            <person name="Barker D."/>
            <person name="Barsanti P."/>
            <person name="Batterham P."/>
            <person name="Batzoglou S."/>
            <person name="Begun D."/>
            <person name="Bhutkar A."/>
            <person name="Blanco E."/>
            <person name="Bosak S.A."/>
            <person name="Bradley R.K."/>
            <person name="Brand A.D."/>
            <person name="Brent M.R."/>
            <person name="Brooks A.N."/>
            <person name="Brown R.H."/>
            <person name="Butlin R.K."/>
            <person name="Caggese C."/>
            <person name="Calvi B.R."/>
            <person name="Bernardo de Carvalho A."/>
            <person name="Caspi A."/>
            <person name="Castrezana S."/>
            <person name="Celniker S.E."/>
            <person name="Chang J.L."/>
            <person name="Chapple C."/>
            <person name="Chatterji S."/>
            <person name="Chinwalla A."/>
            <person name="Civetta A."/>
            <person name="Clifton S.W."/>
            <person name="Comeron J.M."/>
            <person name="Costello J.C."/>
            <person name="Coyne J.A."/>
            <person name="Daub J."/>
            <person name="David R.G."/>
            <person name="Delcher A.L."/>
            <person name="Delehaunty K."/>
            <person name="Do C.B."/>
            <person name="Ebling H."/>
            <person name="Edwards K."/>
            <person name="Eickbush T."/>
            <person name="Evans J.D."/>
            <person name="Filipski A."/>
            <person name="Findeiss S."/>
            <person name="Freyhult E."/>
            <person name="Fulton L."/>
            <person name="Fulton R."/>
            <person name="Garcia A.C."/>
            <person name="Gardiner A."/>
            <person name="Garfield D.A."/>
            <person name="Garvin B.E."/>
            <person name="Gibson G."/>
            <person name="Gilbert D."/>
            <person name="Gnerre S."/>
            <person name="Godfrey J."/>
            <person name="Good R."/>
            <person name="Gotea V."/>
            <person name="Gravely B."/>
            <person name="Greenberg A.J."/>
            <person name="Griffiths-Jones S."/>
            <person name="Gross S."/>
            <person name="Guigo R."/>
            <person name="Gustafson E.A."/>
            <person name="Haerty W."/>
            <person name="Hahn M.W."/>
            <person name="Halligan D.L."/>
            <person name="Halpern A.L."/>
            <person name="Halter G.M."/>
            <person name="Han M.V."/>
            <person name="Heger A."/>
            <person name="Hillier L."/>
            <person name="Hinrichs A.S."/>
            <person name="Holmes I."/>
            <person name="Hoskins R.A."/>
            <person name="Hubisz M.J."/>
            <person name="Hultmark D."/>
            <person name="Huntley M.A."/>
            <person name="Jaffe D.B."/>
            <person name="Jagadeeshan S."/>
            <person name="Jeck W.R."/>
            <person name="Johnson J."/>
            <person name="Jones C.D."/>
            <person name="Jordan W.C."/>
            <person name="Karpen G.H."/>
            <person name="Kataoka E."/>
            <person name="Keightley P.D."/>
            <person name="Kheradpour P."/>
            <person name="Kirkness E.F."/>
            <person name="Koerich L.B."/>
            <person name="Kristiansen K."/>
            <person name="Kudrna D."/>
            <person name="Kulathinal R.J."/>
            <person name="Kumar S."/>
            <person name="Kwok R."/>
            <person name="Lander E."/>
            <person name="Langley C.H."/>
            <person name="Lapoint R."/>
            <person name="Lazzaro B.P."/>
            <person name="Lee S.J."/>
            <person name="Levesque L."/>
            <person name="Li R."/>
            <person name="Lin C.F."/>
            <person name="Lin M.F."/>
            <person name="Lindblad-Toh K."/>
            <person name="Llopart A."/>
            <person name="Long M."/>
            <person name="Low L."/>
            <person name="Lozovsky E."/>
            <person name="Lu J."/>
            <person name="Luo M."/>
            <person name="Machado C.A."/>
            <person name="Makalowski W."/>
            <person name="Marzo M."/>
            <person name="Matsuda M."/>
            <person name="Matzkin L."/>
            <person name="McAllister B."/>
            <person name="McBride C.S."/>
            <person name="McKernan B."/>
            <person name="McKernan K."/>
            <person name="Mendez-Lago M."/>
            <person name="Minx P."/>
            <person name="Mollenhauer M.U."/>
            <person name="Montooth K."/>
            <person name="Mount S.M."/>
            <person name="Mu X."/>
            <person name="Myers E."/>
            <person name="Negre B."/>
            <person name="Newfeld S."/>
            <person name="Nielsen R."/>
            <person name="Noor M.A."/>
            <person name="O'Grady P."/>
            <person name="Pachter L."/>
            <person name="Papaceit M."/>
            <person name="Parisi M.J."/>
            <person name="Parisi M."/>
            <person name="Parts L."/>
            <person name="Pedersen J.S."/>
            <person name="Pesole G."/>
            <person name="Phillippy A.M."/>
            <person name="Ponting C.P."/>
            <person name="Pop M."/>
            <person name="Porcelli D."/>
            <person name="Powell J.R."/>
            <person name="Prohaska S."/>
            <person name="Pruitt K."/>
            <person name="Puig M."/>
            <person name="Quesneville H."/>
            <person name="Ram K.R."/>
            <person name="Rand D."/>
            <person name="Rasmussen M.D."/>
            <person name="Reed L.K."/>
            <person name="Reenan R."/>
            <person name="Reily A."/>
            <person name="Remington K.A."/>
            <person name="Rieger T.T."/>
            <person name="Ritchie M.G."/>
            <person name="Robin C."/>
            <person name="Rogers Y.H."/>
            <person name="Rohde C."/>
            <person name="Rozas J."/>
            <person name="Rubenfield M.J."/>
            <person name="Ruiz A."/>
            <person name="Russo S."/>
            <person name="Salzberg S.L."/>
            <person name="Sanchez-Gracia A."/>
            <person name="Saranga D.J."/>
            <person name="Sato H."/>
            <person name="Schaeffer S.W."/>
            <person name="Schatz M.C."/>
            <person name="Schlenke T."/>
            <person name="Schwartz R."/>
            <person name="Segarra C."/>
            <person name="Singh R.S."/>
            <person name="Sirot L."/>
            <person name="Sirota M."/>
            <person name="Sisneros N.B."/>
            <person name="Smith C.D."/>
            <person name="Smith T.F."/>
            <person name="Spieth J."/>
            <person name="Stage D.E."/>
            <person name="Stark A."/>
            <person name="Stephan W."/>
            <person name="Strausberg R.L."/>
            <person name="Strempel S."/>
            <person name="Sturgill D."/>
            <person name="Sutton G."/>
            <person name="Sutton G.G."/>
            <person name="Tao W."/>
            <person name="Teichmann S."/>
            <person name="Tobari Y.N."/>
            <person name="Tomimura Y."/>
            <person name="Tsolas J.M."/>
            <person name="Valente V.L."/>
            <person name="Venter E."/>
            <person name="Venter J.C."/>
            <person name="Vicario S."/>
            <person name="Vieira F.G."/>
            <person name="Vilella A.J."/>
            <person name="Villasante A."/>
            <person name="Walenz B."/>
            <person name="Wang J."/>
            <person name="Wasserman M."/>
            <person name="Watts T."/>
            <person name="Wilson D."/>
            <person name="Wilson R.K."/>
            <person name="Wing R.A."/>
            <person name="Wolfner M.F."/>
            <person name="Wong A."/>
            <person name="Wong G.K."/>
            <person name="Wu C.I."/>
            <person name="Wu G."/>
            <person name="Yamamoto D."/>
            <person name="Yang H.P."/>
            <person name="Yang S.P."/>
            <person name="Yorke J.A."/>
            <person name="Yoshida K."/>
            <person name="Zdobnov E."/>
            <person name="Zhang P."/>
            <person name="Zhang Y."/>
            <person name="Zimin A.V."/>
            <person name="Baldwin J."/>
            <person name="Abdouelleil A."/>
            <person name="Abdulkadir J."/>
            <person name="Abebe A."/>
            <person name="Abera B."/>
            <person name="Abreu J."/>
            <person name="Acer S.C."/>
            <person name="Aftuck L."/>
            <person name="Alexander A."/>
            <person name="An P."/>
            <person name="Anderson E."/>
            <person name="Anderson S."/>
            <person name="Arachi H."/>
            <person name="Azer M."/>
            <person name="Bachantsang P."/>
            <person name="Barry A."/>
            <person name="Bayul T."/>
            <person name="Berlin A."/>
            <person name="Bessette D."/>
            <person name="Bloom T."/>
            <person name="Blye J."/>
            <person name="Boguslavskiy L."/>
            <person name="Bonnet C."/>
            <person name="Boukhgalter B."/>
            <person name="Bourzgui I."/>
            <person name="Brown A."/>
            <person name="Cahill P."/>
            <person name="Channer S."/>
            <person name="Cheshatsang Y."/>
            <person name="Chuda L."/>
            <person name="Citroen M."/>
            <person name="Collymore A."/>
            <person name="Cooke P."/>
            <person name="Costello M."/>
            <person name="D'Aco K."/>
            <person name="Daza R."/>
            <person name="De Haan G."/>
            <person name="DeGray S."/>
            <person name="DeMaso C."/>
            <person name="Dhargay N."/>
            <person name="Dooley K."/>
            <person name="Dooley E."/>
            <person name="Doricent M."/>
            <person name="Dorje P."/>
            <person name="Dorjee K."/>
            <person name="Dupes A."/>
            <person name="Elong R."/>
            <person name="Falk J."/>
            <person name="Farina A."/>
            <person name="Faro S."/>
            <person name="Ferguson D."/>
            <person name="Fisher S."/>
            <person name="Foley C.D."/>
            <person name="Franke A."/>
            <person name="Friedrich D."/>
            <person name="Gadbois L."/>
            <person name="Gearin G."/>
            <person name="Gearin C.R."/>
            <person name="Giannoukos G."/>
            <person name="Goode T."/>
            <person name="Graham J."/>
            <person name="Grandbois E."/>
            <person name="Grewal S."/>
            <person name="Gyaltsen K."/>
            <person name="Hafez N."/>
            <person name="Hagos B."/>
            <person name="Hall J."/>
            <person name="Henson C."/>
            <person name="Hollinger A."/>
            <person name="Honan T."/>
            <person name="Huard M.D."/>
            <person name="Hughes L."/>
            <person name="Hurhula B."/>
            <person name="Husby M.E."/>
            <person name="Kamat A."/>
            <person name="Kanga B."/>
            <person name="Kashin S."/>
            <person name="Khazanovich D."/>
            <person name="Kisner P."/>
            <person name="Lance K."/>
            <person name="Lara M."/>
            <person name="Lee W."/>
            <person name="Lennon N."/>
            <person name="Letendre F."/>
            <person name="LeVine R."/>
            <person name="Lipovsky A."/>
            <person name="Liu X."/>
            <person name="Liu J."/>
            <person name="Liu S."/>
            <person name="Lokyitsang T."/>
            <person name="Lokyitsang Y."/>
            <person name="Lubonja R."/>
            <person name="Lui A."/>
            <person name="MacDonald P."/>
            <person name="Magnisalis V."/>
            <person name="Maru K."/>
            <person name="Matthews C."/>
            <person name="McCusker W."/>
            <person name="McDonough S."/>
            <person name="Mehta T."/>
            <person name="Meldrim J."/>
            <person name="Meneus L."/>
            <person name="Mihai O."/>
            <person name="Mihalev A."/>
            <person name="Mihova T."/>
            <person name="Mittelman R."/>
            <person name="Mlenga V."/>
            <person name="Montmayeur A."/>
            <person name="Mulrain L."/>
            <person name="Navidi A."/>
            <person name="Naylor J."/>
            <person name="Negash T."/>
            <person name="Nguyen T."/>
            <person name="Nguyen N."/>
            <person name="Nicol R."/>
            <person name="Norbu C."/>
            <person name="Norbu N."/>
            <person name="Novod N."/>
            <person name="O'Neill B."/>
            <person name="Osman S."/>
            <person name="Markiewicz E."/>
            <person name="Oyono O.L."/>
            <person name="Patti C."/>
            <person name="Phunkhang P."/>
            <person name="Pierre F."/>
            <person name="Priest M."/>
            <person name="Raghuraman S."/>
            <person name="Rege F."/>
            <person name="Reyes R."/>
            <person name="Rise C."/>
            <person name="Rogov P."/>
            <person name="Ross K."/>
            <person name="Ryan E."/>
            <person name="Settipalli S."/>
            <person name="Shea T."/>
            <person name="Sherpa N."/>
            <person name="Shi L."/>
            <person name="Shih D."/>
            <person name="Sparrow T."/>
            <person name="Spaulding J."/>
            <person name="Stalker J."/>
            <person name="Stange-Thomann N."/>
            <person name="Stavropoulos S."/>
            <person name="Stone C."/>
            <person name="Strader C."/>
            <person name="Tesfaye S."/>
            <person name="Thomson T."/>
            <person name="Thoulutsang Y."/>
            <person name="Thoulutsang D."/>
            <person name="Topham K."/>
            <person name="Topping I."/>
            <person name="Tsamla T."/>
            <person name="Vassiliev H."/>
            <person name="Vo A."/>
            <person name="Wangchuk T."/>
            <person name="Wangdi T."/>
            <person name="Weiand M."/>
            <person name="Wilkinson J."/>
            <person name="Wilson A."/>
            <person name="Yadav S."/>
            <person name="Young G."/>
            <person name="Yu Q."/>
            <person name="Zembek L."/>
            <person name="Zhong D."/>
            <person name="Zimmer A."/>
            <person name="Zwirko Z."/>
            <person name="Jaffe D.B."/>
            <person name="Alvarez P."/>
            <person name="Brockman W."/>
            <person name="Butler J."/>
            <person name="Chin C."/>
            <person name="Gnerre S."/>
            <person name="Grabherr M."/>
            <person name="Kleber M."/>
            <person name="Mauceli E."/>
            <person name="MacCallum I."/>
        </authorList>
    </citation>
    <scope>NUCLEOTIDE SEQUENCE [LARGE SCALE GENOMIC DNA]</scope>
    <source>
        <strain evidence="3">Tucson 15010-1051.87</strain>
    </source>
</reference>
<dbReference type="eggNOG" id="ENOG502QQH3">
    <property type="taxonomic scope" value="Eukaryota"/>
</dbReference>
<protein>
    <recommendedName>
        <fullName evidence="4">N-acylneuraminate cytidylyltransferase</fullName>
    </recommendedName>
</protein>
<dbReference type="KEGG" id="dvi:6622652"/>
<keyword evidence="1" id="KW-0732">Signal</keyword>
<dbReference type="CDD" id="cd02513">
    <property type="entry name" value="CMP-NeuAc_Synthase"/>
    <property type="match status" value="1"/>
</dbReference>
<evidence type="ECO:0000313" key="3">
    <source>
        <dbReference type="Proteomes" id="UP000008792"/>
    </source>
</evidence>
<proteinExistence type="predicted"/>
<dbReference type="Pfam" id="PF02348">
    <property type="entry name" value="CTP_transf_3"/>
    <property type="match status" value="1"/>
</dbReference>
<dbReference type="STRING" id="7244.B4LGF7"/>
<gene>
    <name evidence="2" type="primary">Dvir\GJ11503</name>
    <name evidence="2" type="ORF">Dvir_GJ11503</name>
</gene>
<organism evidence="2 3">
    <name type="scientific">Drosophila virilis</name>
    <name type="common">Fruit fly</name>
    <dbReference type="NCBI Taxonomy" id="7244"/>
    <lineage>
        <taxon>Eukaryota</taxon>
        <taxon>Metazoa</taxon>
        <taxon>Ecdysozoa</taxon>
        <taxon>Arthropoda</taxon>
        <taxon>Hexapoda</taxon>
        <taxon>Insecta</taxon>
        <taxon>Pterygota</taxon>
        <taxon>Neoptera</taxon>
        <taxon>Endopterygota</taxon>
        <taxon>Diptera</taxon>
        <taxon>Brachycera</taxon>
        <taxon>Muscomorpha</taxon>
        <taxon>Ephydroidea</taxon>
        <taxon>Drosophilidae</taxon>
        <taxon>Drosophila</taxon>
    </lineage>
</organism>
<dbReference type="Gene3D" id="3.90.550.10">
    <property type="entry name" value="Spore Coat Polysaccharide Biosynthesis Protein SpsA, Chain A"/>
    <property type="match status" value="1"/>
</dbReference>
<dbReference type="EMBL" id="CH940647">
    <property type="protein sequence ID" value="EDW70486.2"/>
    <property type="molecule type" value="Genomic_DNA"/>
</dbReference>
<dbReference type="FunCoup" id="B4LGF7">
    <property type="interactions" value="83"/>
</dbReference>
<dbReference type="PANTHER" id="PTHR21485:SF3">
    <property type="entry name" value="N-ACYLNEURAMINATE CYTIDYLYLTRANSFERASE"/>
    <property type="match status" value="1"/>
</dbReference>
<keyword evidence="3" id="KW-1185">Reference proteome</keyword>
<feature type="signal peptide" evidence="1">
    <location>
        <begin position="1"/>
        <end position="23"/>
    </location>
</feature>
<dbReference type="SMR" id="B4LGF7"/>
<dbReference type="SUPFAM" id="SSF53448">
    <property type="entry name" value="Nucleotide-diphospho-sugar transferases"/>
    <property type="match status" value="1"/>
</dbReference>
<dbReference type="AlphaFoldDB" id="B4LGF7"/>
<sequence>MNAPIYWFLTFVLQCAIQVESNANCSTNDVHALILARGGSKGITYKNLVQIDGLSILSRAITTISNSSCFKHIWVSTDDEKIALEAKKYGAIVHIRPAKYALDGTSSIEAIQEFLEGHKAIDNFALFQCTSVFLKEKYIEEAYQKFKVHDCVFSVKRSHNLRWKYVEEQILPDNFNLKARPRRQDWKGDMVEAGMFYFSTRKLAMKGLLQNKKCDVVEIAAEDGLEIDSYQDLAIARCIINSNI</sequence>
<evidence type="ECO:0000313" key="2">
    <source>
        <dbReference type="EMBL" id="EDW70486.2"/>
    </source>
</evidence>
<dbReference type="GO" id="GO:0008781">
    <property type="term" value="F:N-acylneuraminate cytidylyltransferase activity"/>
    <property type="evidence" value="ECO:0007669"/>
    <property type="project" value="TreeGrafter"/>
</dbReference>
<evidence type="ECO:0000256" key="1">
    <source>
        <dbReference type="SAM" id="SignalP"/>
    </source>
</evidence>
<dbReference type="InParanoid" id="B4LGF7"/>
<dbReference type="InterPro" id="IPR003329">
    <property type="entry name" value="Cytidylyl_trans"/>
</dbReference>
<accession>B4LGF7</accession>
<name>B4LGF7_DROVI</name>
<dbReference type="OrthoDB" id="10262032at2759"/>
<dbReference type="InterPro" id="IPR050793">
    <property type="entry name" value="CMP-NeuNAc_synthase"/>
</dbReference>
<dbReference type="HOGENOM" id="CLU_042930_2_0_1"/>
<dbReference type="Proteomes" id="UP000008792">
    <property type="component" value="Unassembled WGS sequence"/>
</dbReference>
<dbReference type="PANTHER" id="PTHR21485">
    <property type="entry name" value="HAD SUPERFAMILY MEMBERS CMAS AND KDSC"/>
    <property type="match status" value="1"/>
</dbReference>
<feature type="chain" id="PRO_5006457173" description="N-acylneuraminate cytidylyltransferase" evidence="1">
    <location>
        <begin position="24"/>
        <end position="244"/>
    </location>
</feature>
<dbReference type="InterPro" id="IPR029044">
    <property type="entry name" value="Nucleotide-diphossugar_trans"/>
</dbReference>